<dbReference type="EMBL" id="LHPG02000017">
    <property type="protein sequence ID" value="PRW33130.1"/>
    <property type="molecule type" value="Genomic_DNA"/>
</dbReference>
<comment type="caution">
    <text evidence="1">The sequence shown here is derived from an EMBL/GenBank/DDBJ whole genome shotgun (WGS) entry which is preliminary data.</text>
</comment>
<accession>A0A2P6TG94</accession>
<evidence type="ECO:0000313" key="1">
    <source>
        <dbReference type="EMBL" id="PRW33130.1"/>
    </source>
</evidence>
<keyword evidence="2" id="KW-1185">Reference proteome</keyword>
<name>A0A2P6TG94_CHLSO</name>
<organism evidence="1 2">
    <name type="scientific">Chlorella sorokiniana</name>
    <name type="common">Freshwater green alga</name>
    <dbReference type="NCBI Taxonomy" id="3076"/>
    <lineage>
        <taxon>Eukaryota</taxon>
        <taxon>Viridiplantae</taxon>
        <taxon>Chlorophyta</taxon>
        <taxon>core chlorophytes</taxon>
        <taxon>Trebouxiophyceae</taxon>
        <taxon>Chlorellales</taxon>
        <taxon>Chlorellaceae</taxon>
        <taxon>Chlorella clade</taxon>
        <taxon>Chlorella</taxon>
    </lineage>
</organism>
<dbReference type="AlphaFoldDB" id="A0A2P6TG94"/>
<reference evidence="1 2" key="1">
    <citation type="journal article" date="2018" name="Plant J.">
        <title>Genome sequences of Chlorella sorokiniana UTEX 1602 and Micractinium conductrix SAG 241.80: implications to maltose excretion by a green alga.</title>
        <authorList>
            <person name="Arriola M.B."/>
            <person name="Velmurugan N."/>
            <person name="Zhang Y."/>
            <person name="Plunkett M.H."/>
            <person name="Hondzo H."/>
            <person name="Barney B.M."/>
        </authorList>
    </citation>
    <scope>NUCLEOTIDE SEQUENCE [LARGE SCALE GENOMIC DNA]</scope>
    <source>
        <strain evidence="2">UTEX 1602</strain>
    </source>
</reference>
<protein>
    <submittedName>
        <fullName evidence="1">Ankyrin repeat PH and SEC7 domain containing</fullName>
    </submittedName>
</protein>
<dbReference type="Proteomes" id="UP000239899">
    <property type="component" value="Unassembled WGS sequence"/>
</dbReference>
<proteinExistence type="predicted"/>
<evidence type="ECO:0000313" key="2">
    <source>
        <dbReference type="Proteomes" id="UP000239899"/>
    </source>
</evidence>
<gene>
    <name evidence="1" type="ORF">C2E21_7885</name>
</gene>
<sequence length="108" mass="11718">MQGHGLGRRRAALRCAGWGRLQARRGCADTVQLLLQASPGAAAAQTTAALPAVLQRSEAEAALLVARLPEPERRRLHTAALCLHRAEIRSQVWLPQPLVWRILAACLS</sequence>